<organism evidence="1 2">
    <name type="scientific">Roseburia intestinalis L1-82</name>
    <dbReference type="NCBI Taxonomy" id="536231"/>
    <lineage>
        <taxon>Bacteria</taxon>
        <taxon>Bacillati</taxon>
        <taxon>Bacillota</taxon>
        <taxon>Clostridia</taxon>
        <taxon>Lachnospirales</taxon>
        <taxon>Lachnospiraceae</taxon>
        <taxon>Roseburia</taxon>
    </lineage>
</organism>
<name>C7GG13_9FIRM</name>
<sequence>MCAIFTLFIIQEDTITCQVKKNREIIFSQFSFPIRYFILL</sequence>
<dbReference type="HOGENOM" id="CLU_3295879_0_0_9"/>
<proteinExistence type="predicted"/>
<dbReference type="AlphaFoldDB" id="C7GG13"/>
<protein>
    <submittedName>
        <fullName evidence="1">Uncharacterized protein</fullName>
    </submittedName>
</protein>
<evidence type="ECO:0000313" key="1">
    <source>
        <dbReference type="EMBL" id="EEU99244.1"/>
    </source>
</evidence>
<comment type="caution">
    <text evidence="1">The sequence shown here is derived from an EMBL/GenBank/DDBJ whole genome shotgun (WGS) entry which is preliminary data.</text>
</comment>
<reference evidence="1 2" key="1">
    <citation type="submission" date="2009-08" db="EMBL/GenBank/DDBJ databases">
        <authorList>
            <person name="Weinstock G."/>
            <person name="Sodergren E."/>
            <person name="Clifton S."/>
            <person name="Fulton L."/>
            <person name="Fulton B."/>
            <person name="Courtney L."/>
            <person name="Fronick C."/>
            <person name="Harrison M."/>
            <person name="Strong C."/>
            <person name="Farmer C."/>
            <person name="Delahaunty K."/>
            <person name="Markovic C."/>
            <person name="Hall O."/>
            <person name="Minx P."/>
            <person name="Tomlinson C."/>
            <person name="Mitreva M."/>
            <person name="Nelson J."/>
            <person name="Hou S."/>
            <person name="Wollam A."/>
            <person name="Pepin K.H."/>
            <person name="Johnson M."/>
            <person name="Bhonagiri V."/>
            <person name="Nash W.E."/>
            <person name="Warren W."/>
            <person name="Chinwalla A."/>
            <person name="Mardis E.R."/>
            <person name="Wilson R.K."/>
        </authorList>
    </citation>
    <scope>NUCLEOTIDE SEQUENCE [LARGE SCALE GENOMIC DNA]</scope>
    <source>
        <strain evidence="1 2">L1-82</strain>
    </source>
</reference>
<evidence type="ECO:0000313" key="2">
    <source>
        <dbReference type="Proteomes" id="UP000004828"/>
    </source>
</evidence>
<dbReference type="EMBL" id="ABYJ02000229">
    <property type="protein sequence ID" value="EEU99244.1"/>
    <property type="molecule type" value="Genomic_DNA"/>
</dbReference>
<dbReference type="Proteomes" id="UP000004828">
    <property type="component" value="Unassembled WGS sequence"/>
</dbReference>
<accession>C7GG13</accession>
<gene>
    <name evidence="1" type="ORF">ROSINTL182_08873</name>
</gene>